<evidence type="ECO:0000313" key="1">
    <source>
        <dbReference type="EMBL" id="MED6156259.1"/>
    </source>
</evidence>
<dbReference type="EMBL" id="JASCZI010120861">
    <property type="protein sequence ID" value="MED6156259.1"/>
    <property type="molecule type" value="Genomic_DNA"/>
</dbReference>
<evidence type="ECO:0000313" key="2">
    <source>
        <dbReference type="Proteomes" id="UP001341840"/>
    </source>
</evidence>
<sequence>MNEELRREVTNEEIKKAAFSMGKLKAPGPDGLNGFAVKRLDFGGVEWQGKVHPLAELGKN</sequence>
<reference evidence="1 2" key="1">
    <citation type="journal article" date="2023" name="Plants (Basel)">
        <title>Bridging the Gap: Combining Genomics and Transcriptomics Approaches to Understand Stylosanthes scabra, an Orphan Legume from the Brazilian Caatinga.</title>
        <authorList>
            <person name="Ferreira-Neto J.R.C."/>
            <person name="da Silva M.D."/>
            <person name="Binneck E."/>
            <person name="de Melo N.F."/>
            <person name="da Silva R.H."/>
            <person name="de Melo A.L.T.M."/>
            <person name="Pandolfi V."/>
            <person name="Bustamante F.O."/>
            <person name="Brasileiro-Vidal A.C."/>
            <person name="Benko-Iseppon A.M."/>
        </authorList>
    </citation>
    <scope>NUCLEOTIDE SEQUENCE [LARGE SCALE GENOMIC DNA]</scope>
    <source>
        <tissue evidence="1">Leaves</tissue>
    </source>
</reference>
<comment type="caution">
    <text evidence="1">The sequence shown here is derived from an EMBL/GenBank/DDBJ whole genome shotgun (WGS) entry which is preliminary data.</text>
</comment>
<keyword evidence="2" id="KW-1185">Reference proteome</keyword>
<organism evidence="1 2">
    <name type="scientific">Stylosanthes scabra</name>
    <dbReference type="NCBI Taxonomy" id="79078"/>
    <lineage>
        <taxon>Eukaryota</taxon>
        <taxon>Viridiplantae</taxon>
        <taxon>Streptophyta</taxon>
        <taxon>Embryophyta</taxon>
        <taxon>Tracheophyta</taxon>
        <taxon>Spermatophyta</taxon>
        <taxon>Magnoliopsida</taxon>
        <taxon>eudicotyledons</taxon>
        <taxon>Gunneridae</taxon>
        <taxon>Pentapetalae</taxon>
        <taxon>rosids</taxon>
        <taxon>fabids</taxon>
        <taxon>Fabales</taxon>
        <taxon>Fabaceae</taxon>
        <taxon>Papilionoideae</taxon>
        <taxon>50 kb inversion clade</taxon>
        <taxon>dalbergioids sensu lato</taxon>
        <taxon>Dalbergieae</taxon>
        <taxon>Pterocarpus clade</taxon>
        <taxon>Stylosanthes</taxon>
    </lineage>
</organism>
<protein>
    <submittedName>
        <fullName evidence="1">Uncharacterized protein</fullName>
    </submittedName>
</protein>
<gene>
    <name evidence="1" type="ORF">PIB30_012820</name>
</gene>
<dbReference type="Proteomes" id="UP001341840">
    <property type="component" value="Unassembled WGS sequence"/>
</dbReference>
<name>A0ABU6U5K9_9FABA</name>
<accession>A0ABU6U5K9</accession>
<proteinExistence type="predicted"/>